<feature type="transmembrane region" description="Helical" evidence="1">
    <location>
        <begin position="457"/>
        <end position="480"/>
    </location>
</feature>
<feature type="transmembrane region" description="Helical" evidence="1">
    <location>
        <begin position="76"/>
        <end position="94"/>
    </location>
</feature>
<dbReference type="Proteomes" id="UP000218244">
    <property type="component" value="Chromosome"/>
</dbReference>
<feature type="transmembrane region" description="Helical" evidence="1">
    <location>
        <begin position="500"/>
        <end position="522"/>
    </location>
</feature>
<sequence length="528" mass="57513">MIRLNLRLKRMFIMWWLLGIWLFLLITPPSYVATYPDLDSRGPVVATVQNNVGTQAMYGHLPSPGTIGQLTAWETGAWLSVLSSVMMVLLFTSFHRKTEANGLAEYVYASGRQRTDSFTAAIATGAIVSAINGAGCTAILLAFRYVSTTEITIAGSVSFGVTISLTMLATMAITSILHSLWGKETNLNRLGLLGVGAAFLIRMVADTASLNWATHLNWISPLGWRMLIAPFTKDSWGVVAALALICVALIALAFVLDSRRLFNENLVHLKQSRQPRQRRISDLYQLNMVLHRGNMIPWSIIIGLIVLIFLPLIDSLLPTLQGDPATMQAVEALMPQGELQIAFIVYIFQMVSILLCVATILPIISLIGQERHGLVDAIRSTGVRRWAPLGGAVQACFSTLSSCTIFAIAGALLGLNIQTSTVENGLSLVLLSSLSIAIHALFFLGIATALAGWFPRFIYLSWLPIIIASAVTLLGPVLSLSDQQMKLSPLTHVWGNTDEAVWPLIMFAVSGFLLIGFGLLGVQRRNLL</sequence>
<feature type="transmembrane region" description="Helical" evidence="1">
    <location>
        <begin position="343"/>
        <end position="368"/>
    </location>
</feature>
<dbReference type="RefSeq" id="WP_096459315.1">
    <property type="nucleotide sequence ID" value="NZ_AP017369.1"/>
</dbReference>
<keyword evidence="3" id="KW-1185">Reference proteome</keyword>
<feature type="transmembrane region" description="Helical" evidence="1">
    <location>
        <begin position="389"/>
        <end position="413"/>
    </location>
</feature>
<proteinExistence type="predicted"/>
<dbReference type="EMBL" id="AP017369">
    <property type="protein sequence ID" value="BAU97389.1"/>
    <property type="molecule type" value="Genomic_DNA"/>
</dbReference>
<accession>A0A169SBQ5</accession>
<evidence type="ECO:0000313" key="3">
    <source>
        <dbReference type="Proteomes" id="UP000218244"/>
    </source>
</evidence>
<evidence type="ECO:0000256" key="1">
    <source>
        <dbReference type="SAM" id="Phobius"/>
    </source>
</evidence>
<dbReference type="AlphaFoldDB" id="A0A169SBQ5"/>
<keyword evidence="1" id="KW-0472">Membrane</keyword>
<feature type="transmembrane region" description="Helical" evidence="1">
    <location>
        <begin position="235"/>
        <end position="256"/>
    </location>
</feature>
<keyword evidence="1" id="KW-0812">Transmembrane</keyword>
<gene>
    <name evidence="2" type="ORF">N24_3127</name>
</gene>
<organism evidence="2 3">
    <name type="scientific">Corynebacterium suranareeae</name>
    <dbReference type="NCBI Taxonomy" id="2506452"/>
    <lineage>
        <taxon>Bacteria</taxon>
        <taxon>Bacillati</taxon>
        <taxon>Actinomycetota</taxon>
        <taxon>Actinomycetes</taxon>
        <taxon>Mycobacteriales</taxon>
        <taxon>Corynebacteriaceae</taxon>
        <taxon>Corynebacterium</taxon>
    </lineage>
</organism>
<protein>
    <submittedName>
        <fullName evidence="2">ABC transporter permease</fullName>
    </submittedName>
</protein>
<keyword evidence="1" id="KW-1133">Transmembrane helix</keyword>
<name>A0A169SBQ5_9CORY</name>
<feature type="transmembrane region" description="Helical" evidence="1">
    <location>
        <begin position="151"/>
        <end position="178"/>
    </location>
</feature>
<reference evidence="2 3" key="1">
    <citation type="submission" date="2016-02" db="EMBL/GenBank/DDBJ databases">
        <title>Corynebacterium glutamicum N24 whole genome sequencing project.</title>
        <authorList>
            <person name="Matsutani M."/>
            <person name="Nangtapong N."/>
            <person name="Yakushi T."/>
            <person name="Matsushita K."/>
        </authorList>
    </citation>
    <scope>NUCLEOTIDE SEQUENCE [LARGE SCALE GENOMIC DNA]</scope>
    <source>
        <strain evidence="2 3">N24</strain>
    </source>
</reference>
<feature type="transmembrane region" description="Helical" evidence="1">
    <location>
        <begin position="295"/>
        <end position="313"/>
    </location>
</feature>
<feature type="transmembrane region" description="Helical" evidence="1">
    <location>
        <begin position="118"/>
        <end position="145"/>
    </location>
</feature>
<dbReference type="KEGG" id="csur:N24_3127"/>
<feature type="transmembrane region" description="Helical" evidence="1">
    <location>
        <begin position="425"/>
        <end position="450"/>
    </location>
</feature>
<feature type="transmembrane region" description="Helical" evidence="1">
    <location>
        <begin position="190"/>
        <end position="215"/>
    </location>
</feature>
<evidence type="ECO:0000313" key="2">
    <source>
        <dbReference type="EMBL" id="BAU97389.1"/>
    </source>
</evidence>